<reference evidence="3 4" key="1">
    <citation type="submission" date="2023-10" db="EMBL/GenBank/DDBJ databases">
        <title>Genomes of two closely related lineages of the louse Polyplax serrata with different host specificities.</title>
        <authorList>
            <person name="Martinu J."/>
            <person name="Tarabai H."/>
            <person name="Stefka J."/>
            <person name="Hypsa V."/>
        </authorList>
    </citation>
    <scope>NUCLEOTIDE SEQUENCE [LARGE SCALE GENOMIC DNA]</scope>
    <source>
        <strain evidence="3">HR10_N</strain>
    </source>
</reference>
<dbReference type="InterPro" id="IPR000618">
    <property type="entry name" value="Insect_cuticle"/>
</dbReference>
<evidence type="ECO:0000256" key="2">
    <source>
        <dbReference type="SAM" id="MobiDB-lite"/>
    </source>
</evidence>
<comment type="caution">
    <text evidence="3">The sequence shown here is derived from an EMBL/GenBank/DDBJ whole genome shotgun (WGS) entry which is preliminary data.</text>
</comment>
<feature type="compositionally biased region" description="Pro residues" evidence="2">
    <location>
        <begin position="497"/>
        <end position="506"/>
    </location>
</feature>
<dbReference type="PROSITE" id="PS51155">
    <property type="entry name" value="CHIT_BIND_RR_2"/>
    <property type="match status" value="1"/>
</dbReference>
<keyword evidence="1" id="KW-0193">Cuticle</keyword>
<dbReference type="Pfam" id="PF00379">
    <property type="entry name" value="Chitin_bind_4"/>
    <property type="match status" value="1"/>
</dbReference>
<accession>A0AAN8NZ52</accession>
<feature type="region of interest" description="Disordered" evidence="2">
    <location>
        <begin position="480"/>
        <end position="539"/>
    </location>
</feature>
<dbReference type="Proteomes" id="UP001372834">
    <property type="component" value="Unassembled WGS sequence"/>
</dbReference>
<feature type="compositionally biased region" description="Polar residues" evidence="2">
    <location>
        <begin position="240"/>
        <end position="253"/>
    </location>
</feature>
<proteinExistence type="predicted"/>
<feature type="region of interest" description="Disordered" evidence="2">
    <location>
        <begin position="416"/>
        <end position="453"/>
    </location>
</feature>
<protein>
    <submittedName>
        <fullName evidence="3">Uncharacterized protein</fullName>
    </submittedName>
</protein>
<feature type="compositionally biased region" description="Polar residues" evidence="2">
    <location>
        <begin position="425"/>
        <end position="440"/>
    </location>
</feature>
<evidence type="ECO:0000313" key="4">
    <source>
        <dbReference type="Proteomes" id="UP001372834"/>
    </source>
</evidence>
<sequence length="1061" mass="117685">MLRSVPVRRYPLSFEDHPIYKYGYVVSHKEGGSQAHLETRNGTMTLGRYYVNFPNGSGQKVTYLADDVGYHTGVSYHSQTKKGSSKTQIAMGRKALATLENFDALKTSPSTPKPPQGKSVSSTVGYKTIKEETNTVTVQPTAPPKSNYTLPKGFYLVRQPVETSTTTGNHLQYTPLDVGESQVQKTVANQQQTLLPTSGKIKIGSGQLRAVVPEIKNYIAYLQPGTIVPRKEGPARPVNHQATSENVSSQGANSTVYSSQKSIEKTIFSDFDAQLITKIQKHADGIIMDDLRTSKGHDAKANVVTYTAVPQAVTPISIQPIVVTSGTVGTVSTPQPDLKKLTKTTGTINSLRVDEKSLTDVRKHSAVVDVELTPSATQQISNSKITSYGSASSNSTGCESSGCEQDNNKAYSDALISIKPRKDLTPNSDSTPTSHGSTVQPRFYPRNRQKEERHYVTTIDVQKGISLDVQQNEDGSIQLASNFPFNKLPNYQRPYNSPSPPPPPRQPQVVSHSVTPGLYSPSPPPVVSNSVGPSLYSPPRQNVQIVSEIEKPYVSSPVTQPPESYDVTPKPNLPVFQGNAVGQNHETQYVYQVPQPVTPVLPEVNQPVEQITNALHVDIGGGKTNEQAGQSIVFGTQPGEEPRKPNYVDEERREYFENLKKVEEIKQQNSVTSNPEIEIQSNGLIDSVTASPIIPIEANSVKTTALEGEPQHVQFIQNVNPSHYQNDVSNYAEEVPAPQPYVQQVQNQVVYQKPVFAYAPHQFGTPSQSYYETPQVQNVYLDNNIQQVPALQASQKFDLSQYAKIAPNLETRYAYHHPLQAEEKVEELQPLPSLPHERISTIPVNVEKHFLTPEKGPQLEKTILLNPIMVQNYQRAFKLEHPVPLLNTYPMQLQAASEQVAVPAFYQLPQQYQVAVPFQVPQHFPQAQPTFTQSAPSQYHVAMPYRGTNKLRIQPLKPSPPAEEDTQAQLQSVRNVLSQPQFQMTYFYAGYPTERSRLQLRHVGRKRGSARDQDTAQSLVRKEKSLKNLRIEYGFKPPLRPSVEFTEEVKPSIYGPSVPQP</sequence>
<dbReference type="AlphaFoldDB" id="A0AAN8NZ52"/>
<evidence type="ECO:0000313" key="3">
    <source>
        <dbReference type="EMBL" id="KAK6623136.1"/>
    </source>
</evidence>
<gene>
    <name evidence="3" type="ORF">RUM43_008988</name>
</gene>
<name>A0AAN8NZ52_POLSC</name>
<feature type="region of interest" description="Disordered" evidence="2">
    <location>
        <begin position="233"/>
        <end position="253"/>
    </location>
</feature>
<evidence type="ECO:0000256" key="1">
    <source>
        <dbReference type="PROSITE-ProRule" id="PRU00497"/>
    </source>
</evidence>
<dbReference type="GO" id="GO:0042302">
    <property type="term" value="F:structural constituent of cuticle"/>
    <property type="evidence" value="ECO:0007669"/>
    <property type="project" value="UniProtKB-UniRule"/>
</dbReference>
<feature type="region of interest" description="Disordered" evidence="2">
    <location>
        <begin position="384"/>
        <end position="404"/>
    </location>
</feature>
<dbReference type="EMBL" id="JAWJWE010000038">
    <property type="protein sequence ID" value="KAK6623136.1"/>
    <property type="molecule type" value="Genomic_DNA"/>
</dbReference>
<organism evidence="3 4">
    <name type="scientific">Polyplax serrata</name>
    <name type="common">Common mouse louse</name>
    <dbReference type="NCBI Taxonomy" id="468196"/>
    <lineage>
        <taxon>Eukaryota</taxon>
        <taxon>Metazoa</taxon>
        <taxon>Ecdysozoa</taxon>
        <taxon>Arthropoda</taxon>
        <taxon>Hexapoda</taxon>
        <taxon>Insecta</taxon>
        <taxon>Pterygota</taxon>
        <taxon>Neoptera</taxon>
        <taxon>Paraneoptera</taxon>
        <taxon>Psocodea</taxon>
        <taxon>Troctomorpha</taxon>
        <taxon>Phthiraptera</taxon>
        <taxon>Anoplura</taxon>
        <taxon>Polyplacidae</taxon>
        <taxon>Polyplax</taxon>
    </lineage>
</organism>